<protein>
    <submittedName>
        <fullName evidence="1">Uncharacterized protein</fullName>
    </submittedName>
</protein>
<proteinExistence type="predicted"/>
<reference evidence="1 2" key="1">
    <citation type="submission" date="2011-11" db="EMBL/GenBank/DDBJ databases">
        <title>Complete genome sequence of thermophilic Geobacillus thermoleovorans CCB_US3_UF5.</title>
        <authorList>
            <person name="Muhd Sakaff M.K.L."/>
            <person name="Abdul Rahman A.Y."/>
            <person name="Saito J.A."/>
            <person name="Hou S."/>
            <person name="Alam M."/>
        </authorList>
    </citation>
    <scope>NUCLEOTIDE SEQUENCE [LARGE SCALE GENOMIC DNA]</scope>
    <source>
        <strain evidence="1 2">CCB_US3_UF5</strain>
    </source>
</reference>
<sequence>MGDGPPCFRRDSSCPAVLRIRSGGNEVSTTGLSPSLAGRSRPVRLPRPFLTPIVSGPTTPRGHASWFGLFPFRSPLLRESRLLSSPPGTKMFQFPGCALHALWIQAWILPHYGQWVPPFGHLRINACLQLPEAFRRLPRPSSAPSAKASTVRPFQLNLLRSRLLPLLFRLSSFQGTRLLLEFASLQSCIEESHFLESARRRRCKVAALNLLLRWFASRNSASPNPLVDADANETIS</sequence>
<dbReference type="Proteomes" id="UP000005636">
    <property type="component" value="Chromosome"/>
</dbReference>
<name>A0ABM5MDC6_GEOTH</name>
<dbReference type="EMBL" id="CP003125">
    <property type="protein sequence ID" value="AEV17668.1"/>
    <property type="molecule type" value="Genomic_DNA"/>
</dbReference>
<evidence type="ECO:0000313" key="2">
    <source>
        <dbReference type="Proteomes" id="UP000005636"/>
    </source>
</evidence>
<keyword evidence="2" id="KW-1185">Reference proteome</keyword>
<evidence type="ECO:0000313" key="1">
    <source>
        <dbReference type="EMBL" id="AEV17668.1"/>
    </source>
</evidence>
<organism evidence="1 2">
    <name type="scientific">Geobacillus thermoleovorans CCB_US3_UF5</name>
    <dbReference type="NCBI Taxonomy" id="1111068"/>
    <lineage>
        <taxon>Bacteria</taxon>
        <taxon>Bacillati</taxon>
        <taxon>Bacillota</taxon>
        <taxon>Bacilli</taxon>
        <taxon>Bacillales</taxon>
        <taxon>Anoxybacillaceae</taxon>
        <taxon>Geobacillus</taxon>
        <taxon>Geobacillus thermoleovorans group</taxon>
    </lineage>
</organism>
<accession>A0ABM5MDC6</accession>
<gene>
    <name evidence="1" type="ORF">GTCCBUS3UF5_3420</name>
</gene>